<sequence length="213" mass="24242">MLPFQSRVQFQKLRTDLTLERQMTSLMEREIAALSDELEYNSENWVRMWIDTAQTVHSDCGDITAQRGIDETGQLLWMVRHVDRKHGYHSPEADPVAAMEEAQIAWDRRRAVRKNWSEITALASDLRSGKRSMTVLISDAENSPLCAVGIRSFLTRIGMPNISRAPGRLVGLMMLIEPQVGFVIHEAAEREKRETTVTAQQVTATMRTARQMS</sequence>
<protein>
    <submittedName>
        <fullName evidence="1">Uncharacterized protein</fullName>
    </submittedName>
</protein>
<dbReference type="AlphaFoldDB" id="A0A4S4NBN2"/>
<keyword evidence="2" id="KW-1185">Reference proteome</keyword>
<organism evidence="1 2">
    <name type="scientific">Aliishimia ponticola</name>
    <dbReference type="NCBI Taxonomy" id="2499833"/>
    <lineage>
        <taxon>Bacteria</taxon>
        <taxon>Pseudomonadati</taxon>
        <taxon>Pseudomonadota</taxon>
        <taxon>Alphaproteobacteria</taxon>
        <taxon>Rhodobacterales</taxon>
        <taxon>Paracoccaceae</taxon>
        <taxon>Aliishimia</taxon>
    </lineage>
</organism>
<proteinExistence type="predicted"/>
<comment type="caution">
    <text evidence="1">The sequence shown here is derived from an EMBL/GenBank/DDBJ whole genome shotgun (WGS) entry which is preliminary data.</text>
</comment>
<evidence type="ECO:0000313" key="2">
    <source>
        <dbReference type="Proteomes" id="UP000306602"/>
    </source>
</evidence>
<dbReference type="OrthoDB" id="7875042at2"/>
<name>A0A4S4NBN2_9RHOB</name>
<reference evidence="1 2" key="1">
    <citation type="submission" date="2019-04" db="EMBL/GenBank/DDBJ databases">
        <title>Shimia ponticola sp. nov., isolated from seawater.</title>
        <authorList>
            <person name="Kim Y.-O."/>
            <person name="Yoon J.-H."/>
        </authorList>
    </citation>
    <scope>NUCLEOTIDE SEQUENCE [LARGE SCALE GENOMIC DNA]</scope>
    <source>
        <strain evidence="1 2">MYP11</strain>
    </source>
</reference>
<evidence type="ECO:0000313" key="1">
    <source>
        <dbReference type="EMBL" id="THH36826.1"/>
    </source>
</evidence>
<dbReference type="Proteomes" id="UP000306602">
    <property type="component" value="Unassembled WGS sequence"/>
</dbReference>
<dbReference type="EMBL" id="SRKY01000002">
    <property type="protein sequence ID" value="THH36826.1"/>
    <property type="molecule type" value="Genomic_DNA"/>
</dbReference>
<accession>A0A4S4NBN2</accession>
<dbReference type="RefSeq" id="WP_136462424.1">
    <property type="nucleotide sequence ID" value="NZ_SRKY01000002.1"/>
</dbReference>
<gene>
    <name evidence="1" type="ORF">E4Z66_07725</name>
</gene>